<accession>A0ABS4EPZ6</accession>
<comment type="caution">
    <text evidence="1">The sequence shown here is derived from an EMBL/GenBank/DDBJ whole genome shotgun (WGS) entry which is preliminary data.</text>
</comment>
<organism evidence="1 2">
    <name type="scientific">Rhizobium herbae</name>
    <dbReference type="NCBI Taxonomy" id="508661"/>
    <lineage>
        <taxon>Bacteria</taxon>
        <taxon>Pseudomonadati</taxon>
        <taxon>Pseudomonadota</taxon>
        <taxon>Alphaproteobacteria</taxon>
        <taxon>Hyphomicrobiales</taxon>
        <taxon>Rhizobiaceae</taxon>
        <taxon>Rhizobium/Agrobacterium group</taxon>
        <taxon>Rhizobium</taxon>
    </lineage>
</organism>
<sequence>MAIGSDLKHGGSGINADRAMQKLAANCHRDMPDRRRTAEGFFTISHFSSQGNWQPPNRSSLPYVSLKFVARQ</sequence>
<protein>
    <submittedName>
        <fullName evidence="1">Uncharacterized protein</fullName>
    </submittedName>
</protein>
<dbReference type="RefSeq" id="WP_209854025.1">
    <property type="nucleotide sequence ID" value="NZ_JAGGJV010000006.1"/>
</dbReference>
<keyword evidence="2" id="KW-1185">Reference proteome</keyword>
<dbReference type="EMBL" id="JAGGJV010000006">
    <property type="protein sequence ID" value="MBP1860018.1"/>
    <property type="molecule type" value="Genomic_DNA"/>
</dbReference>
<gene>
    <name evidence="1" type="ORF">J2Z75_003539</name>
</gene>
<proteinExistence type="predicted"/>
<name>A0ABS4EPZ6_9HYPH</name>
<evidence type="ECO:0000313" key="1">
    <source>
        <dbReference type="EMBL" id="MBP1860018.1"/>
    </source>
</evidence>
<evidence type="ECO:0000313" key="2">
    <source>
        <dbReference type="Proteomes" id="UP000823786"/>
    </source>
</evidence>
<dbReference type="Proteomes" id="UP000823786">
    <property type="component" value="Unassembled WGS sequence"/>
</dbReference>
<reference evidence="1 2" key="1">
    <citation type="submission" date="2021-03" db="EMBL/GenBank/DDBJ databases">
        <title>Genomic Encyclopedia of Type Strains, Phase IV (KMG-IV): sequencing the most valuable type-strain genomes for metagenomic binning, comparative biology and taxonomic classification.</title>
        <authorList>
            <person name="Goeker M."/>
        </authorList>
    </citation>
    <scope>NUCLEOTIDE SEQUENCE [LARGE SCALE GENOMIC DNA]</scope>
    <source>
        <strain evidence="1 2">DSM 26427</strain>
    </source>
</reference>